<evidence type="ECO:0000313" key="4">
    <source>
        <dbReference type="Proteomes" id="UP000178845"/>
    </source>
</evidence>
<name>A0A1F5HVG8_9BACT</name>
<keyword evidence="1" id="KW-0812">Transmembrane</keyword>
<dbReference type="Gene3D" id="3.40.50.1110">
    <property type="entry name" value="SGNH hydrolase"/>
    <property type="match status" value="1"/>
</dbReference>
<organism evidence="3 4">
    <name type="scientific">Candidatus Curtissbacteria bacterium RIFCSPLOWO2_02_FULL_40_13b</name>
    <dbReference type="NCBI Taxonomy" id="1797733"/>
    <lineage>
        <taxon>Bacteria</taxon>
        <taxon>Candidatus Curtissiibacteriota</taxon>
    </lineage>
</organism>
<dbReference type="InterPro" id="IPR013830">
    <property type="entry name" value="SGNH_hydro"/>
</dbReference>
<reference evidence="3 4" key="1">
    <citation type="journal article" date="2016" name="Nat. Commun.">
        <title>Thousands of microbial genomes shed light on interconnected biogeochemical processes in an aquifer system.</title>
        <authorList>
            <person name="Anantharaman K."/>
            <person name="Brown C.T."/>
            <person name="Hug L.A."/>
            <person name="Sharon I."/>
            <person name="Castelle C.J."/>
            <person name="Probst A.J."/>
            <person name="Thomas B.C."/>
            <person name="Singh A."/>
            <person name="Wilkins M.J."/>
            <person name="Karaoz U."/>
            <person name="Brodie E.L."/>
            <person name="Williams K.H."/>
            <person name="Hubbard S.S."/>
            <person name="Banfield J.F."/>
        </authorList>
    </citation>
    <scope>NUCLEOTIDE SEQUENCE [LARGE SCALE GENOMIC DNA]</scope>
</reference>
<feature type="transmembrane region" description="Helical" evidence="1">
    <location>
        <begin position="50"/>
        <end position="71"/>
    </location>
</feature>
<feature type="transmembrane region" description="Helical" evidence="1">
    <location>
        <begin position="16"/>
        <end position="38"/>
    </location>
</feature>
<protein>
    <recommendedName>
        <fullName evidence="2">SGNH hydrolase-type esterase domain-containing protein</fullName>
    </recommendedName>
</protein>
<comment type="caution">
    <text evidence="3">The sequence shown here is derived from an EMBL/GenBank/DDBJ whole genome shotgun (WGS) entry which is preliminary data.</text>
</comment>
<feature type="domain" description="SGNH hydrolase-type esterase" evidence="2">
    <location>
        <begin position="120"/>
        <end position="342"/>
    </location>
</feature>
<evidence type="ECO:0000313" key="3">
    <source>
        <dbReference type="EMBL" id="OGE07989.1"/>
    </source>
</evidence>
<evidence type="ECO:0000259" key="2">
    <source>
        <dbReference type="Pfam" id="PF13472"/>
    </source>
</evidence>
<dbReference type="SUPFAM" id="SSF52266">
    <property type="entry name" value="SGNH hydrolase"/>
    <property type="match status" value="1"/>
</dbReference>
<gene>
    <name evidence="3" type="ORF">A3I53_01435</name>
</gene>
<dbReference type="CDD" id="cd00229">
    <property type="entry name" value="SGNH_hydrolase"/>
    <property type="match status" value="1"/>
</dbReference>
<dbReference type="InterPro" id="IPR036514">
    <property type="entry name" value="SGNH_hydro_sf"/>
</dbReference>
<sequence length="357" mass="42042">MFLKLWPHLSYFLSDFSLYLVVNFVLFCLSLFFIYKIFKSKASERKKKLLLSLVFVFFVLVLAFSVFEAYFRYVYDESDGLGYLKVNSKWHQRHVIYNAYFYRDRDFTVEKKEGVKRIGVIGDSIAFGGGIKNVNDRFSNLLEKKLKDSGYKVEVYDLGKPGYDTEGEIAEYQKVKNLDFDIIIWEYFLNDVQPQEKSTGTPIIARNSQTANFVQFFSDKSYFFDFIFWRLSTRYQKTFEQLKTADLAQYEDQNILNHHKLIIADFLKELNLENKKVVVIIFPLLAFLGPDYPAGKIHNQMANFFEDNGAEVIDLLDYLKDKNGRDLWASQFDSHPNEFVHRLAADKLFDKVKPLFR</sequence>
<dbReference type="EMBL" id="MFBW01000028">
    <property type="protein sequence ID" value="OGE07989.1"/>
    <property type="molecule type" value="Genomic_DNA"/>
</dbReference>
<dbReference type="Pfam" id="PF13472">
    <property type="entry name" value="Lipase_GDSL_2"/>
    <property type="match status" value="1"/>
</dbReference>
<dbReference type="AlphaFoldDB" id="A0A1F5HVG8"/>
<proteinExistence type="predicted"/>
<keyword evidence="1" id="KW-0472">Membrane</keyword>
<accession>A0A1F5HVG8</accession>
<keyword evidence="1" id="KW-1133">Transmembrane helix</keyword>
<dbReference type="Proteomes" id="UP000178845">
    <property type="component" value="Unassembled WGS sequence"/>
</dbReference>
<evidence type="ECO:0000256" key="1">
    <source>
        <dbReference type="SAM" id="Phobius"/>
    </source>
</evidence>